<reference evidence="1 2" key="1">
    <citation type="submission" date="2018-11" db="EMBL/GenBank/DDBJ databases">
        <authorList>
            <consortium name="Pathogen Informatics"/>
        </authorList>
    </citation>
    <scope>NUCLEOTIDE SEQUENCE [LARGE SCALE GENOMIC DNA]</scope>
    <source>
        <strain>Denwood</strain>
        <strain evidence="2">Zambia</strain>
    </source>
</reference>
<evidence type="ECO:0000313" key="2">
    <source>
        <dbReference type="Proteomes" id="UP000269396"/>
    </source>
</evidence>
<name>A0A183NKG6_9TREM</name>
<protein>
    <submittedName>
        <fullName evidence="1">Uncharacterized protein</fullName>
    </submittedName>
</protein>
<dbReference type="EMBL" id="UZAL01003767">
    <property type="protein sequence ID" value="VDO88270.1"/>
    <property type="molecule type" value="Genomic_DNA"/>
</dbReference>
<keyword evidence="2" id="KW-1185">Reference proteome</keyword>
<dbReference type="AlphaFoldDB" id="A0A183NKG6"/>
<gene>
    <name evidence="1" type="ORF">SMTD_LOCUS2602</name>
</gene>
<proteinExistence type="predicted"/>
<organism evidence="1 2">
    <name type="scientific">Schistosoma mattheei</name>
    <dbReference type="NCBI Taxonomy" id="31246"/>
    <lineage>
        <taxon>Eukaryota</taxon>
        <taxon>Metazoa</taxon>
        <taxon>Spiralia</taxon>
        <taxon>Lophotrochozoa</taxon>
        <taxon>Platyhelminthes</taxon>
        <taxon>Trematoda</taxon>
        <taxon>Digenea</taxon>
        <taxon>Strigeidida</taxon>
        <taxon>Schistosomatoidea</taxon>
        <taxon>Schistosomatidae</taxon>
        <taxon>Schistosoma</taxon>
    </lineage>
</organism>
<accession>A0A183NKG6</accession>
<evidence type="ECO:0000313" key="1">
    <source>
        <dbReference type="EMBL" id="VDO88270.1"/>
    </source>
</evidence>
<sequence length="40" mass="4757">MNQDYPNDHRIDNLDTIETMLLNPLKKDRLTENLGHIHVE</sequence>
<dbReference type="Proteomes" id="UP000269396">
    <property type="component" value="Unassembled WGS sequence"/>
</dbReference>